<sequence length="413" mass="45232">MKNESWLAKLDQTECPDSTYTKAKPPLVFSSAEGSQIWDVEGQAYIDLCAGFGVMALGHNSPEIQELFRAQLESPRAPMVHGMGDVYPSEAKIMFIQELLALMPVHLKRAALSLTGSQAVEIALKTCLLYKPQGDFICFQGSYHGLDLGVLPLTSRRDFKDPFGSWLPQGRVVELPYHCERHEIEKAIAGMPHGLAGIFVEPIQGRAGIRPSDPSWLPMLRDVCDQEDGLLVFDEVFTGMGRIGTLTSSFEVHADLICLGKALGGGFPLSACIGTEEAFQRWPQSSGEAIHTGTFFGHPLSCRMGVSVLRRMSEDRLWERSKSLGKEAVDYLSSQLANQEAVKAVRGTGLMLGIEFEKAGEGAALMNELRAKGVIALASGEHGESLSMTPALTIKKDLLWEAFDRIIAHIQDR</sequence>
<evidence type="ECO:0000256" key="3">
    <source>
        <dbReference type="ARBA" id="ARBA00022679"/>
    </source>
</evidence>
<dbReference type="RefSeq" id="WP_132314518.1">
    <property type="nucleotide sequence ID" value="NZ_FWZT01000001.1"/>
</dbReference>
<dbReference type="InterPro" id="IPR015424">
    <property type="entry name" value="PyrdxlP-dep_Trfase"/>
</dbReference>
<dbReference type="Gene3D" id="3.90.1150.10">
    <property type="entry name" value="Aspartate Aminotransferase, domain 1"/>
    <property type="match status" value="1"/>
</dbReference>
<dbReference type="InterPro" id="IPR015421">
    <property type="entry name" value="PyrdxlP-dep_Trfase_major"/>
</dbReference>
<reference evidence="7" key="1">
    <citation type="submission" date="2017-04" db="EMBL/GenBank/DDBJ databases">
        <authorList>
            <person name="Varghese N."/>
            <person name="Submissions S."/>
        </authorList>
    </citation>
    <scope>NUCLEOTIDE SEQUENCE [LARGE SCALE GENOMIC DNA]</scope>
    <source>
        <strain evidence="7">RKEM611</strain>
    </source>
</reference>
<dbReference type="EMBL" id="FWZT01000001">
    <property type="protein sequence ID" value="SME90422.1"/>
    <property type="molecule type" value="Genomic_DNA"/>
</dbReference>
<evidence type="ECO:0000256" key="4">
    <source>
        <dbReference type="ARBA" id="ARBA00022898"/>
    </source>
</evidence>
<dbReference type="AlphaFoldDB" id="A0A1Y6B3Y1"/>
<accession>A0A1Y6B3Y1</accession>
<dbReference type="SUPFAM" id="SSF53383">
    <property type="entry name" value="PLP-dependent transferases"/>
    <property type="match status" value="1"/>
</dbReference>
<protein>
    <submittedName>
        <fullName evidence="6">4-aminobutyrate aminotransferase / (S)-3-amino-2-methylpropionate transaminase</fullName>
    </submittedName>
</protein>
<keyword evidence="4 5" id="KW-0663">Pyridoxal phosphate</keyword>
<dbReference type="GO" id="GO:0008483">
    <property type="term" value="F:transaminase activity"/>
    <property type="evidence" value="ECO:0007669"/>
    <property type="project" value="UniProtKB-KW"/>
</dbReference>
<dbReference type="GO" id="GO:0042802">
    <property type="term" value="F:identical protein binding"/>
    <property type="evidence" value="ECO:0007669"/>
    <property type="project" value="TreeGrafter"/>
</dbReference>
<evidence type="ECO:0000256" key="1">
    <source>
        <dbReference type="ARBA" id="ARBA00001933"/>
    </source>
</evidence>
<dbReference type="InterPro" id="IPR049704">
    <property type="entry name" value="Aminotrans_3_PPA_site"/>
</dbReference>
<proteinExistence type="inferred from homology"/>
<keyword evidence="7" id="KW-1185">Reference proteome</keyword>
<dbReference type="CDD" id="cd00610">
    <property type="entry name" value="OAT_like"/>
    <property type="match status" value="1"/>
</dbReference>
<comment type="cofactor">
    <cofactor evidence="1">
        <name>pyridoxal 5'-phosphate</name>
        <dbReference type="ChEBI" id="CHEBI:597326"/>
    </cofactor>
</comment>
<comment type="similarity">
    <text evidence="5">Belongs to the class-III pyridoxal-phosphate-dependent aminotransferase family.</text>
</comment>
<dbReference type="Pfam" id="PF00202">
    <property type="entry name" value="Aminotran_3"/>
    <property type="match status" value="1"/>
</dbReference>
<dbReference type="PANTHER" id="PTHR11986:SF79">
    <property type="entry name" value="ACETYLORNITHINE AMINOTRANSFERASE, MITOCHONDRIAL"/>
    <property type="match status" value="1"/>
</dbReference>
<evidence type="ECO:0000313" key="6">
    <source>
        <dbReference type="EMBL" id="SME90422.1"/>
    </source>
</evidence>
<dbReference type="Gene3D" id="3.40.640.10">
    <property type="entry name" value="Type I PLP-dependent aspartate aminotransferase-like (Major domain)"/>
    <property type="match status" value="1"/>
</dbReference>
<gene>
    <name evidence="6" type="ORF">SAMN06296036_101366</name>
</gene>
<dbReference type="InterPro" id="IPR050103">
    <property type="entry name" value="Class-III_PLP-dep_AT"/>
</dbReference>
<dbReference type="PIRSF" id="PIRSF000521">
    <property type="entry name" value="Transaminase_4ab_Lys_Orn"/>
    <property type="match status" value="1"/>
</dbReference>
<dbReference type="STRING" id="1513793.SAMN06296036_101366"/>
<dbReference type="OrthoDB" id="9801834at2"/>
<evidence type="ECO:0000313" key="7">
    <source>
        <dbReference type="Proteomes" id="UP000192907"/>
    </source>
</evidence>
<dbReference type="Proteomes" id="UP000192907">
    <property type="component" value="Unassembled WGS sequence"/>
</dbReference>
<organism evidence="6 7">
    <name type="scientific">Pseudobacteriovorax antillogorgiicola</name>
    <dbReference type="NCBI Taxonomy" id="1513793"/>
    <lineage>
        <taxon>Bacteria</taxon>
        <taxon>Pseudomonadati</taxon>
        <taxon>Bdellovibrionota</taxon>
        <taxon>Oligoflexia</taxon>
        <taxon>Oligoflexales</taxon>
        <taxon>Pseudobacteriovoracaceae</taxon>
        <taxon>Pseudobacteriovorax</taxon>
    </lineage>
</organism>
<dbReference type="InterPro" id="IPR015422">
    <property type="entry name" value="PyrdxlP-dep_Trfase_small"/>
</dbReference>
<evidence type="ECO:0000256" key="2">
    <source>
        <dbReference type="ARBA" id="ARBA00022576"/>
    </source>
</evidence>
<keyword evidence="3 6" id="KW-0808">Transferase</keyword>
<dbReference type="InterPro" id="IPR005814">
    <property type="entry name" value="Aminotrans_3"/>
</dbReference>
<dbReference type="GO" id="GO:0030170">
    <property type="term" value="F:pyridoxal phosphate binding"/>
    <property type="evidence" value="ECO:0007669"/>
    <property type="project" value="InterPro"/>
</dbReference>
<dbReference type="PROSITE" id="PS00600">
    <property type="entry name" value="AA_TRANSFER_CLASS_3"/>
    <property type="match status" value="1"/>
</dbReference>
<keyword evidence="2 6" id="KW-0032">Aminotransferase</keyword>
<name>A0A1Y6B3Y1_9BACT</name>
<dbReference type="PANTHER" id="PTHR11986">
    <property type="entry name" value="AMINOTRANSFERASE CLASS III"/>
    <property type="match status" value="1"/>
</dbReference>
<evidence type="ECO:0000256" key="5">
    <source>
        <dbReference type="RuleBase" id="RU003560"/>
    </source>
</evidence>